<dbReference type="EMBL" id="GL380226">
    <property type="protein sequence ID" value="EGT50889.1"/>
    <property type="molecule type" value="Genomic_DNA"/>
</dbReference>
<dbReference type="eggNOG" id="ENOG502TK8V">
    <property type="taxonomic scope" value="Eukaryota"/>
</dbReference>
<evidence type="ECO:0000313" key="2">
    <source>
        <dbReference type="Proteomes" id="UP000008068"/>
    </source>
</evidence>
<organism evidence="2">
    <name type="scientific">Caenorhabditis brenneri</name>
    <name type="common">Nematode worm</name>
    <dbReference type="NCBI Taxonomy" id="135651"/>
    <lineage>
        <taxon>Eukaryota</taxon>
        <taxon>Metazoa</taxon>
        <taxon>Ecdysozoa</taxon>
        <taxon>Nematoda</taxon>
        <taxon>Chromadorea</taxon>
        <taxon>Rhabditida</taxon>
        <taxon>Rhabditina</taxon>
        <taxon>Rhabditomorpha</taxon>
        <taxon>Rhabditoidea</taxon>
        <taxon>Rhabditidae</taxon>
        <taxon>Peloderinae</taxon>
        <taxon>Caenorhabditis</taxon>
    </lineage>
</organism>
<proteinExistence type="predicted"/>
<dbReference type="AlphaFoldDB" id="G0PC10"/>
<gene>
    <name evidence="1" type="ORF">CAEBREN_00172</name>
</gene>
<dbReference type="Proteomes" id="UP000008068">
    <property type="component" value="Unassembled WGS sequence"/>
</dbReference>
<name>G0PC10_CAEBE</name>
<protein>
    <submittedName>
        <fullName evidence="1">Uncharacterized protein</fullName>
    </submittedName>
</protein>
<evidence type="ECO:0000313" key="1">
    <source>
        <dbReference type="EMBL" id="EGT50889.1"/>
    </source>
</evidence>
<reference evidence="2" key="1">
    <citation type="submission" date="2011-07" db="EMBL/GenBank/DDBJ databases">
        <authorList>
            <consortium name="Caenorhabditis brenneri Sequencing and Analysis Consortium"/>
            <person name="Wilson R.K."/>
        </authorList>
    </citation>
    <scope>NUCLEOTIDE SEQUENCE [LARGE SCALE GENOMIC DNA]</scope>
    <source>
        <strain evidence="2">PB2801</strain>
    </source>
</reference>
<accession>G0PC10</accession>
<dbReference type="InParanoid" id="G0PC10"/>
<keyword evidence="2" id="KW-1185">Reference proteome</keyword>
<dbReference type="HOGENOM" id="CLU_1595986_0_0_1"/>
<sequence length="167" mass="19640">MENTVKTLNACIKKVNELKKVHELKNESVTIANHVDQEQEYHKKINERMLAIWNLLVRKENEKCHDLVKMIILLMDSEKNMEIVETEKNLEMVRGKITETLHKKIRGELQNSKKKKEEFEKRLNNIITGIRAIQSYEVPEDMPTFAPYLPVISVEHERAVEKLLPKP</sequence>